<evidence type="ECO:0000259" key="2">
    <source>
        <dbReference type="Pfam" id="PF01425"/>
    </source>
</evidence>
<accession>A0A5C5GFC6</accession>
<evidence type="ECO:0000313" key="4">
    <source>
        <dbReference type="Proteomes" id="UP000314011"/>
    </source>
</evidence>
<dbReference type="SUPFAM" id="SSF75304">
    <property type="entry name" value="Amidase signature (AS) enzymes"/>
    <property type="match status" value="1"/>
</dbReference>
<sequence length="510" mass="53175">MNRALKVPALAVAIAGLLCQIAPAQTEVTVPRLRPLDFAPFEEALATRTGATEALEPLPGIPELQRRMDAGELTSEALVRHLIDRIRRHDEDLRTFLELNPEVLDEARRADAARAENGAIGPLHGIPVALKDNIATRGPLHTTAGAELMLDNVEPADARLVDRLRDAGAVILGKTNLSEWAGVLTMGPKIGGVSAVGGAGTNPFGDYPTGGSSSGSAGSVAADFAVVSVGSETSGSLIVPAAWHSVVAMKPSRDVVSGQGILPLLFNNDSAGPMARNVTDLALLLAAMDETDTDYAAALSSDALRGVTVGVLTADLLSPENEEPLGRIATTLAEAGALSVDADFPDPEHALALFPMLLAGGVRFDMAAAIAARRPDITSAQALFDYNAVDPDRRVPFGQQLLGTEIILGTGLERDRFEELADALTRAATGQLDEAFDKSGADVLFSIDNLHSQIYATAGYPAITVPLGARPTGMPVGVTLIGRGGADASLIGYAFAFEQASQLRLVPDLP</sequence>
<dbReference type="Gene3D" id="3.90.1300.10">
    <property type="entry name" value="Amidase signature (AS) domain"/>
    <property type="match status" value="1"/>
</dbReference>
<dbReference type="PANTHER" id="PTHR42678">
    <property type="entry name" value="AMIDASE"/>
    <property type="match status" value="1"/>
</dbReference>
<gene>
    <name evidence="3" type="ORF">FHY64_09365</name>
</gene>
<feature type="chain" id="PRO_5022976960" evidence="1">
    <location>
        <begin position="25"/>
        <end position="510"/>
    </location>
</feature>
<organism evidence="3 4">
    <name type="scientific">Pelagovum pacificum</name>
    <dbReference type="NCBI Taxonomy" id="2588711"/>
    <lineage>
        <taxon>Bacteria</taxon>
        <taxon>Pseudomonadati</taxon>
        <taxon>Pseudomonadota</taxon>
        <taxon>Alphaproteobacteria</taxon>
        <taxon>Rhodobacterales</taxon>
        <taxon>Paracoccaceae</taxon>
        <taxon>Pelagovum</taxon>
    </lineage>
</organism>
<protein>
    <submittedName>
        <fullName evidence="3">Amidase</fullName>
    </submittedName>
</protein>
<dbReference type="InterPro" id="IPR023631">
    <property type="entry name" value="Amidase_dom"/>
</dbReference>
<comment type="caution">
    <text evidence="3">The sequence shown here is derived from an EMBL/GenBank/DDBJ whole genome shotgun (WGS) entry which is preliminary data.</text>
</comment>
<dbReference type="InterPro" id="IPR036928">
    <property type="entry name" value="AS_sf"/>
</dbReference>
<keyword evidence="4" id="KW-1185">Reference proteome</keyword>
<evidence type="ECO:0000256" key="1">
    <source>
        <dbReference type="SAM" id="SignalP"/>
    </source>
</evidence>
<reference evidence="3 4" key="1">
    <citation type="submission" date="2019-06" db="EMBL/GenBank/DDBJ databases">
        <title>Genome of new Rhodobacteraceae sp. SM1903.</title>
        <authorList>
            <person name="Ren X."/>
        </authorList>
    </citation>
    <scope>NUCLEOTIDE SEQUENCE [LARGE SCALE GENOMIC DNA]</scope>
    <source>
        <strain evidence="3 4">SM1903</strain>
    </source>
</reference>
<keyword evidence="1" id="KW-0732">Signal</keyword>
<feature type="signal peptide" evidence="1">
    <location>
        <begin position="1"/>
        <end position="24"/>
    </location>
</feature>
<name>A0A5C5GFC6_9RHOB</name>
<evidence type="ECO:0000313" key="3">
    <source>
        <dbReference type="EMBL" id="TNY33462.1"/>
    </source>
</evidence>
<proteinExistence type="predicted"/>
<dbReference type="RefSeq" id="WP_140194148.1">
    <property type="nucleotide sequence ID" value="NZ_CP065915.1"/>
</dbReference>
<dbReference type="OrthoDB" id="9777859at2"/>
<dbReference type="PANTHER" id="PTHR42678:SF34">
    <property type="entry name" value="OS04G0183300 PROTEIN"/>
    <property type="match status" value="1"/>
</dbReference>
<dbReference type="AlphaFoldDB" id="A0A5C5GFC6"/>
<feature type="domain" description="Amidase" evidence="2">
    <location>
        <begin position="78"/>
        <end position="444"/>
    </location>
</feature>
<dbReference type="Pfam" id="PF01425">
    <property type="entry name" value="Amidase"/>
    <property type="match status" value="1"/>
</dbReference>
<dbReference type="Proteomes" id="UP000314011">
    <property type="component" value="Unassembled WGS sequence"/>
</dbReference>
<dbReference type="EMBL" id="VFFF01000001">
    <property type="protein sequence ID" value="TNY33462.1"/>
    <property type="molecule type" value="Genomic_DNA"/>
</dbReference>